<dbReference type="Gene3D" id="3.80.10.10">
    <property type="entry name" value="Ribonuclease Inhibitor"/>
    <property type="match status" value="1"/>
</dbReference>
<protein>
    <recommendedName>
        <fullName evidence="1">F-box domain-containing protein</fullName>
    </recommendedName>
</protein>
<dbReference type="Proteomes" id="UP000077266">
    <property type="component" value="Unassembled WGS sequence"/>
</dbReference>
<name>A0A165K6A7_EXIGL</name>
<gene>
    <name evidence="2" type="ORF">EXIGLDRAFT_834025</name>
</gene>
<dbReference type="OrthoDB" id="3052938at2759"/>
<dbReference type="Gene3D" id="1.20.1280.50">
    <property type="match status" value="1"/>
</dbReference>
<evidence type="ECO:0000313" key="2">
    <source>
        <dbReference type="EMBL" id="KZV95865.1"/>
    </source>
</evidence>
<dbReference type="InterPro" id="IPR036047">
    <property type="entry name" value="F-box-like_dom_sf"/>
</dbReference>
<dbReference type="EMBL" id="KV425950">
    <property type="protein sequence ID" value="KZV95865.1"/>
    <property type="molecule type" value="Genomic_DNA"/>
</dbReference>
<dbReference type="AlphaFoldDB" id="A0A165K6A7"/>
<dbReference type="Pfam" id="PF12937">
    <property type="entry name" value="F-box-like"/>
    <property type="match status" value="1"/>
</dbReference>
<feature type="domain" description="F-box" evidence="1">
    <location>
        <begin position="7"/>
        <end position="55"/>
    </location>
</feature>
<dbReference type="SUPFAM" id="SSF52058">
    <property type="entry name" value="L domain-like"/>
    <property type="match status" value="1"/>
</dbReference>
<reference evidence="2 3" key="1">
    <citation type="journal article" date="2016" name="Mol. Biol. Evol.">
        <title>Comparative Genomics of Early-Diverging Mushroom-Forming Fungi Provides Insights into the Origins of Lignocellulose Decay Capabilities.</title>
        <authorList>
            <person name="Nagy L.G."/>
            <person name="Riley R."/>
            <person name="Tritt A."/>
            <person name="Adam C."/>
            <person name="Daum C."/>
            <person name="Floudas D."/>
            <person name="Sun H."/>
            <person name="Yadav J.S."/>
            <person name="Pangilinan J."/>
            <person name="Larsson K.H."/>
            <person name="Matsuura K."/>
            <person name="Barry K."/>
            <person name="Labutti K."/>
            <person name="Kuo R."/>
            <person name="Ohm R.A."/>
            <person name="Bhattacharya S.S."/>
            <person name="Shirouzu T."/>
            <person name="Yoshinaga Y."/>
            <person name="Martin F.M."/>
            <person name="Grigoriev I.V."/>
            <person name="Hibbett D.S."/>
        </authorList>
    </citation>
    <scope>NUCLEOTIDE SEQUENCE [LARGE SCALE GENOMIC DNA]</scope>
    <source>
        <strain evidence="2 3">HHB12029</strain>
    </source>
</reference>
<dbReference type="InterPro" id="IPR001810">
    <property type="entry name" value="F-box_dom"/>
</dbReference>
<dbReference type="SUPFAM" id="SSF81383">
    <property type="entry name" value="F-box domain"/>
    <property type="match status" value="1"/>
</dbReference>
<accession>A0A165K6A7</accession>
<sequence>MVQPQGRCSIHALPVEVLGEIFIYDKNPSRLMRVSRVCSLWRAIIIRAPALWTVLSVTYNTMPELVDWQLAKSRNKELDVTLRIDPFAHEDTDDESSDDDYRPTNAVYASNVRKVFAESSRIRALKATLYRVEVWPPFVHELLNDGRVWPRLRHLMLSVDYSWEQPATFDMVLPALDVLILDTVTPADWSRLSFGTALTVLDVESTLNFLPMSIQLASCCNIRRLRLQDINKVQGRLLSFESFTSGPMYFPHLEQITIWWDALEVPSFVRFLAACSNLDYLNVSVGMLIHRSAAAELEDANHLLQLSYLRLLILESEERQDLFAPLAPMLSGEYLASLEVDNLLLDARTFLPFLAECRDALQSFTLRATHLTNIDPTASPSPEFPHLSATKIDLQCEEKFNVSDDPVLPGEMQLTTWVFLSMLPTSPPARAMTVEVSGTPLADQSIHHLVRSIVSVSGPITVETVFHNYGGRTPEYEIKLKNATDDARSFVCSFTAPTFGDGFRAMCEVAGLGDRIFGLSVELAYAPQVFIGLPDSLPALAVMEFRAAEKRDISETIRRIVAERRGRLFQSPRLATVTFATGDGEFLPFTRVWTGLLLFFLLHFRAVGTLNEVHHTFEGVDFNKYPSHTEDEHILPLIQAIRLLRSTAQQEY</sequence>
<dbReference type="InParanoid" id="A0A165K6A7"/>
<keyword evidence="3" id="KW-1185">Reference proteome</keyword>
<proteinExistence type="predicted"/>
<evidence type="ECO:0000259" key="1">
    <source>
        <dbReference type="PROSITE" id="PS50181"/>
    </source>
</evidence>
<evidence type="ECO:0000313" key="3">
    <source>
        <dbReference type="Proteomes" id="UP000077266"/>
    </source>
</evidence>
<dbReference type="PROSITE" id="PS50181">
    <property type="entry name" value="FBOX"/>
    <property type="match status" value="1"/>
</dbReference>
<dbReference type="InterPro" id="IPR032675">
    <property type="entry name" value="LRR_dom_sf"/>
</dbReference>
<organism evidence="2 3">
    <name type="scientific">Exidia glandulosa HHB12029</name>
    <dbReference type="NCBI Taxonomy" id="1314781"/>
    <lineage>
        <taxon>Eukaryota</taxon>
        <taxon>Fungi</taxon>
        <taxon>Dikarya</taxon>
        <taxon>Basidiomycota</taxon>
        <taxon>Agaricomycotina</taxon>
        <taxon>Agaricomycetes</taxon>
        <taxon>Auriculariales</taxon>
        <taxon>Exidiaceae</taxon>
        <taxon>Exidia</taxon>
    </lineage>
</organism>